<dbReference type="SUPFAM" id="SSF88874">
    <property type="entry name" value="Receptor-binding domain of short tail fibre protein gp12"/>
    <property type="match status" value="1"/>
</dbReference>
<evidence type="ECO:0000313" key="3">
    <source>
        <dbReference type="EMBL" id="NVK98655.1"/>
    </source>
</evidence>
<feature type="domain" description="Phage tail collar" evidence="2">
    <location>
        <begin position="35"/>
        <end position="90"/>
    </location>
</feature>
<evidence type="ECO:0000313" key="4">
    <source>
        <dbReference type="Proteomes" id="UP000565723"/>
    </source>
</evidence>
<dbReference type="InterPro" id="IPR011083">
    <property type="entry name" value="Phage_tail_collar_dom"/>
</dbReference>
<evidence type="ECO:0000259" key="2">
    <source>
        <dbReference type="Pfam" id="PF07484"/>
    </source>
</evidence>
<protein>
    <submittedName>
        <fullName evidence="3">Phage tail protein</fullName>
    </submittedName>
</protein>
<feature type="chain" id="PRO_5032873544" evidence="1">
    <location>
        <begin position="29"/>
        <end position="215"/>
    </location>
</feature>
<feature type="signal peptide" evidence="1">
    <location>
        <begin position="1"/>
        <end position="28"/>
    </location>
</feature>
<dbReference type="RefSeq" id="WP_011046243.1">
    <property type="nucleotide sequence ID" value="NZ_CP076685.1"/>
</dbReference>
<sequence>MSKNAFTTFATAAALSLSLIAPASQARAGTDPFVGELMLAGFNFCPRGWAEANGALLAISSNTTLFSLLGTMYGGDGRTTFALPDLRGRVAIGVGTGPGLQPITQGERLGQPTTTQTIATMAPHTHLATSNASTSIHVSSDDANIQDPGNAFLGTTSTPTYTTTQPDEALANGSATTGVTTTILSTGQGLPQENHQPSLGLKYCIALFGVYPSRN</sequence>
<dbReference type="EMBL" id="JABXIY010000048">
    <property type="protein sequence ID" value="NVK98655.1"/>
    <property type="molecule type" value="Genomic_DNA"/>
</dbReference>
<dbReference type="AlphaFoldDB" id="A0A850LMF9"/>
<accession>A0A850LMF9</accession>
<dbReference type="Pfam" id="PF07484">
    <property type="entry name" value="Collar"/>
    <property type="match status" value="1"/>
</dbReference>
<evidence type="ECO:0000256" key="1">
    <source>
        <dbReference type="SAM" id="SignalP"/>
    </source>
</evidence>
<dbReference type="OMA" id="SQAHLNM"/>
<comment type="caution">
    <text evidence="3">The sequence shown here is derived from an EMBL/GenBank/DDBJ whole genome shotgun (WGS) entry which is preliminary data.</text>
</comment>
<proteinExistence type="predicted"/>
<name>A0A850LMF9_9RHOB</name>
<dbReference type="Gene3D" id="3.90.1340.10">
    <property type="entry name" value="Phage tail collar domain"/>
    <property type="match status" value="1"/>
</dbReference>
<dbReference type="Proteomes" id="UP000565723">
    <property type="component" value="Unassembled WGS sequence"/>
</dbReference>
<reference evidence="3 4" key="1">
    <citation type="journal article" date="2020" name="Proc. Natl. Acad. Sci. U.S.A.">
        <title>Ecological drivers of bacterial community assembly in synthetic phycospheres.</title>
        <authorList>
            <person name="Fu H."/>
            <person name="Uchimiya M."/>
            <person name="Gore J."/>
            <person name="Moran M.A."/>
        </authorList>
    </citation>
    <scope>NUCLEOTIDE SEQUENCE [LARGE SCALE GENOMIC DNA]</scope>
    <source>
        <strain evidence="3">HF-Din03</strain>
    </source>
</reference>
<gene>
    <name evidence="3" type="ORF">HW564_17145</name>
</gene>
<keyword evidence="1" id="KW-0732">Signal</keyword>
<dbReference type="InterPro" id="IPR037053">
    <property type="entry name" value="Phage_tail_collar_dom_sf"/>
</dbReference>
<organism evidence="3 4">
    <name type="scientific">Ruegeria pomeroyi</name>
    <dbReference type="NCBI Taxonomy" id="89184"/>
    <lineage>
        <taxon>Bacteria</taxon>
        <taxon>Pseudomonadati</taxon>
        <taxon>Pseudomonadota</taxon>
        <taxon>Alphaproteobacteria</taxon>
        <taxon>Rhodobacterales</taxon>
        <taxon>Roseobacteraceae</taxon>
        <taxon>Ruegeria</taxon>
    </lineage>
</organism>